<sequence>MRELDFLREMDQFIEEIHRDDIDTGHLPMPLGNQLGIPLPHHMTSMGQVNSILSHNPFVVVGQSNQNMSSNIIQQNDNHNVDVKMEADSVVDVKRPPRSTSRNSVGGLEGNRMCVVCQDRASGKHYGVFSCEGCKGFFKRTVRKSLKYTCRDEKNCTIDKRQRNRCQFCRYQKCLMAGMKKEAVQDERKRPTTEEDFENPLDEMPVVDILEAEREYNGPAEQFHLRHIKWAARIPHFKSLSFHDQKVLIKTAYTELLILNFVFNQSKISNPQTMVLERYLSSDVMTKIRQIQLDETERGALKAIILLNPDSRGLQYPETVLSIREKLYASLEAYCKSTFPERKGRFARILLRLPALRSIGLEAEIESAVDCSALENVVDSYWRSALNIDANGNNDSLNSNNFVQLPSPGAVSNCSNTTCSSTTMTDQSTIFPFRPSPLSFP</sequence>
<gene>
    <name evidence="12" type="ORF">OKIOD_LOCUS7563</name>
</gene>
<keyword evidence="7 9" id="KW-0675">Receptor</keyword>
<dbReference type="SUPFAM" id="SSF57716">
    <property type="entry name" value="Glucocorticoid receptor-like (DNA-binding domain)"/>
    <property type="match status" value="1"/>
</dbReference>
<keyword evidence="1 9" id="KW-0479">Metal-binding</keyword>
<dbReference type="Pfam" id="PF00105">
    <property type="entry name" value="zf-C4"/>
    <property type="match status" value="1"/>
</dbReference>
<evidence type="ECO:0000259" key="10">
    <source>
        <dbReference type="PROSITE" id="PS51030"/>
    </source>
</evidence>
<keyword evidence="8 9" id="KW-0539">Nucleus</keyword>
<keyword evidence="6 9" id="KW-0804">Transcription</keyword>
<feature type="domain" description="NR LBD" evidence="11">
    <location>
        <begin position="182"/>
        <end position="389"/>
    </location>
</feature>
<evidence type="ECO:0000256" key="7">
    <source>
        <dbReference type="ARBA" id="ARBA00023170"/>
    </source>
</evidence>
<dbReference type="SUPFAM" id="SSF48508">
    <property type="entry name" value="Nuclear receptor ligand-binding domain"/>
    <property type="match status" value="1"/>
</dbReference>
<evidence type="ECO:0000313" key="13">
    <source>
        <dbReference type="Proteomes" id="UP001158576"/>
    </source>
</evidence>
<organism evidence="12 13">
    <name type="scientific">Oikopleura dioica</name>
    <name type="common">Tunicate</name>
    <dbReference type="NCBI Taxonomy" id="34765"/>
    <lineage>
        <taxon>Eukaryota</taxon>
        <taxon>Metazoa</taxon>
        <taxon>Chordata</taxon>
        <taxon>Tunicata</taxon>
        <taxon>Appendicularia</taxon>
        <taxon>Copelata</taxon>
        <taxon>Oikopleuridae</taxon>
        <taxon>Oikopleura</taxon>
    </lineage>
</organism>
<dbReference type="Gene3D" id="1.10.565.10">
    <property type="entry name" value="Retinoid X Receptor"/>
    <property type="match status" value="1"/>
</dbReference>
<evidence type="ECO:0000256" key="3">
    <source>
        <dbReference type="ARBA" id="ARBA00022833"/>
    </source>
</evidence>
<evidence type="ECO:0000313" key="12">
    <source>
        <dbReference type="EMBL" id="CAG5098820.1"/>
    </source>
</evidence>
<keyword evidence="3 9" id="KW-0862">Zinc</keyword>
<protein>
    <submittedName>
        <fullName evidence="12">Oidioi.mRNA.OKI2018_I69.XSR.g16005.t1.cds</fullName>
    </submittedName>
</protein>
<dbReference type="PANTHER" id="PTHR24083">
    <property type="entry name" value="NUCLEAR HORMONE RECEPTOR"/>
    <property type="match status" value="1"/>
</dbReference>
<dbReference type="PROSITE" id="PS00031">
    <property type="entry name" value="NUCLEAR_REC_DBD_1"/>
    <property type="match status" value="1"/>
</dbReference>
<dbReference type="PROSITE" id="PS51030">
    <property type="entry name" value="NUCLEAR_REC_DBD_2"/>
    <property type="match status" value="1"/>
</dbReference>
<dbReference type="CDD" id="cd06916">
    <property type="entry name" value="NR_DBD_like"/>
    <property type="match status" value="1"/>
</dbReference>
<feature type="domain" description="Nuclear receptor" evidence="10">
    <location>
        <begin position="111"/>
        <end position="186"/>
    </location>
</feature>
<dbReference type="InterPro" id="IPR000536">
    <property type="entry name" value="Nucl_hrmn_rcpt_lig-bd"/>
</dbReference>
<evidence type="ECO:0000256" key="4">
    <source>
        <dbReference type="ARBA" id="ARBA00023015"/>
    </source>
</evidence>
<evidence type="ECO:0000256" key="9">
    <source>
        <dbReference type="RuleBase" id="RU004334"/>
    </source>
</evidence>
<keyword evidence="2 9" id="KW-0863">Zinc-finger</keyword>
<dbReference type="InterPro" id="IPR035500">
    <property type="entry name" value="NHR-like_dom_sf"/>
</dbReference>
<keyword evidence="13" id="KW-1185">Reference proteome</keyword>
<keyword evidence="4 9" id="KW-0805">Transcription regulation</keyword>
<dbReference type="InterPro" id="IPR013088">
    <property type="entry name" value="Znf_NHR/GATA"/>
</dbReference>
<dbReference type="InterPro" id="IPR050274">
    <property type="entry name" value="Nuclear_hormone_rcpt_NR2"/>
</dbReference>
<comment type="subcellular location">
    <subcellularLocation>
        <location evidence="9">Nucleus</location>
    </subcellularLocation>
</comment>
<comment type="similarity">
    <text evidence="9">Belongs to the nuclear hormone receptor family.</text>
</comment>
<evidence type="ECO:0000259" key="11">
    <source>
        <dbReference type="PROSITE" id="PS51843"/>
    </source>
</evidence>
<dbReference type="SMART" id="SM00399">
    <property type="entry name" value="ZnF_C4"/>
    <property type="match status" value="1"/>
</dbReference>
<proteinExistence type="inferred from homology"/>
<evidence type="ECO:0000256" key="5">
    <source>
        <dbReference type="ARBA" id="ARBA00023125"/>
    </source>
</evidence>
<dbReference type="SMART" id="SM00430">
    <property type="entry name" value="HOLI"/>
    <property type="match status" value="1"/>
</dbReference>
<evidence type="ECO:0000256" key="6">
    <source>
        <dbReference type="ARBA" id="ARBA00023163"/>
    </source>
</evidence>
<evidence type="ECO:0000256" key="1">
    <source>
        <dbReference type="ARBA" id="ARBA00022723"/>
    </source>
</evidence>
<name>A0ABN7SF74_OIKDI</name>
<dbReference type="PROSITE" id="PS51843">
    <property type="entry name" value="NR_LBD"/>
    <property type="match status" value="1"/>
</dbReference>
<accession>A0ABN7SF74</accession>
<evidence type="ECO:0000256" key="2">
    <source>
        <dbReference type="ARBA" id="ARBA00022771"/>
    </source>
</evidence>
<dbReference type="EMBL" id="OU015569">
    <property type="protein sequence ID" value="CAG5098820.1"/>
    <property type="molecule type" value="Genomic_DNA"/>
</dbReference>
<dbReference type="PRINTS" id="PR00047">
    <property type="entry name" value="STROIDFINGER"/>
</dbReference>
<evidence type="ECO:0000256" key="8">
    <source>
        <dbReference type="ARBA" id="ARBA00023242"/>
    </source>
</evidence>
<dbReference type="Proteomes" id="UP001158576">
    <property type="component" value="Chromosome XSR"/>
</dbReference>
<dbReference type="Gene3D" id="3.30.50.10">
    <property type="entry name" value="Erythroid Transcription Factor GATA-1, subunit A"/>
    <property type="match status" value="1"/>
</dbReference>
<dbReference type="Pfam" id="PF00104">
    <property type="entry name" value="Hormone_recep"/>
    <property type="match status" value="1"/>
</dbReference>
<keyword evidence="5 9" id="KW-0238">DNA-binding</keyword>
<reference evidence="12 13" key="1">
    <citation type="submission" date="2021-04" db="EMBL/GenBank/DDBJ databases">
        <authorList>
            <person name="Bliznina A."/>
        </authorList>
    </citation>
    <scope>NUCLEOTIDE SEQUENCE [LARGE SCALE GENOMIC DNA]</scope>
</reference>
<dbReference type="InterPro" id="IPR001628">
    <property type="entry name" value="Znf_hrmn_rcpt"/>
</dbReference>